<name>A0A177BCS3_9BILA</name>
<keyword evidence="3" id="KW-1185">Reference proteome</keyword>
<dbReference type="EMBL" id="LWCA01000053">
    <property type="protein sequence ID" value="OAF71412.1"/>
    <property type="molecule type" value="Genomic_DNA"/>
</dbReference>
<dbReference type="OrthoDB" id="9950633at2759"/>
<dbReference type="AlphaFoldDB" id="A0A177BCS3"/>
<comment type="caution">
    <text evidence="2">The sequence shown here is derived from an EMBL/GenBank/DDBJ whole genome shotgun (WGS) entry which is preliminary data.</text>
</comment>
<feature type="compositionally biased region" description="Polar residues" evidence="1">
    <location>
        <begin position="72"/>
        <end position="83"/>
    </location>
</feature>
<gene>
    <name evidence="2" type="ORF">A3Q56_00813</name>
</gene>
<evidence type="ECO:0000313" key="3">
    <source>
        <dbReference type="Proteomes" id="UP000078046"/>
    </source>
</evidence>
<evidence type="ECO:0000256" key="1">
    <source>
        <dbReference type="SAM" id="MobiDB-lite"/>
    </source>
</evidence>
<feature type="compositionally biased region" description="Low complexity" evidence="1">
    <location>
        <begin position="89"/>
        <end position="105"/>
    </location>
</feature>
<dbReference type="Proteomes" id="UP000078046">
    <property type="component" value="Unassembled WGS sequence"/>
</dbReference>
<evidence type="ECO:0000313" key="2">
    <source>
        <dbReference type="EMBL" id="OAF71412.1"/>
    </source>
</evidence>
<protein>
    <submittedName>
        <fullName evidence="2">Uncharacterized protein</fullName>
    </submittedName>
</protein>
<accession>A0A177BCS3</accession>
<proteinExistence type="predicted"/>
<reference evidence="2 3" key="1">
    <citation type="submission" date="2016-04" db="EMBL/GenBank/DDBJ databases">
        <title>The genome of Intoshia linei affirms orthonectids as highly simplified spiralians.</title>
        <authorList>
            <person name="Mikhailov K.V."/>
            <person name="Slusarev G.S."/>
            <person name="Nikitin M.A."/>
            <person name="Logacheva M.D."/>
            <person name="Penin A."/>
            <person name="Aleoshin V."/>
            <person name="Panchin Y.V."/>
        </authorList>
    </citation>
    <scope>NUCLEOTIDE SEQUENCE [LARGE SCALE GENOMIC DNA]</scope>
    <source>
        <strain evidence="2">Intl2013</strain>
        <tissue evidence="2">Whole animal</tissue>
    </source>
</reference>
<sequence length="132" mass="14631">MDELEEASTCSDSSSNDSILMAPTILLQEFSTCLMSKDYVGAQHLCNLIYEPKNLQMKEFKKLLALSKKQESLTSESNISIYSSEDKNSNTQSSSCSETESSSNTFYSNSDESENFYSTNASSDTESDDDTD</sequence>
<feature type="region of interest" description="Disordered" evidence="1">
    <location>
        <begin position="68"/>
        <end position="132"/>
    </location>
</feature>
<organism evidence="2 3">
    <name type="scientific">Intoshia linei</name>
    <dbReference type="NCBI Taxonomy" id="1819745"/>
    <lineage>
        <taxon>Eukaryota</taxon>
        <taxon>Metazoa</taxon>
        <taxon>Spiralia</taxon>
        <taxon>Lophotrochozoa</taxon>
        <taxon>Mesozoa</taxon>
        <taxon>Orthonectida</taxon>
        <taxon>Rhopaluridae</taxon>
        <taxon>Intoshia</taxon>
    </lineage>
</organism>